<dbReference type="PROSITE" id="PS51898">
    <property type="entry name" value="TYR_RECOMBINASE"/>
    <property type="match status" value="1"/>
</dbReference>
<dbReference type="PANTHER" id="PTHR30349">
    <property type="entry name" value="PHAGE INTEGRASE-RELATED"/>
    <property type="match status" value="1"/>
</dbReference>
<dbReference type="GO" id="GO:0003677">
    <property type="term" value="F:DNA binding"/>
    <property type="evidence" value="ECO:0007669"/>
    <property type="project" value="UniProtKB-KW"/>
</dbReference>
<feature type="domain" description="Tyr recombinase" evidence="4">
    <location>
        <begin position="137"/>
        <end position="324"/>
    </location>
</feature>
<gene>
    <name evidence="5" type="ORF">FD35_GL002560</name>
</gene>
<evidence type="ECO:0000256" key="2">
    <source>
        <dbReference type="ARBA" id="ARBA00023125"/>
    </source>
</evidence>
<dbReference type="GO" id="GO:0006310">
    <property type="term" value="P:DNA recombination"/>
    <property type="evidence" value="ECO:0007669"/>
    <property type="project" value="UniProtKB-KW"/>
</dbReference>
<keyword evidence="6" id="KW-1185">Reference proteome</keyword>
<evidence type="ECO:0000256" key="1">
    <source>
        <dbReference type="ARBA" id="ARBA00008857"/>
    </source>
</evidence>
<sequence>MYKIKSLLDNNIWHKFAIYYQGGSFMTRKKSTQLFYHYFEDWVELYKVNSVRPITLNKYYVTLAWLIRLAPKLQLCDLTRQSYQQLINEYAQDHERQTTMDFHHQLKSCIVDAFEEGEIKQNPTRKAVITGKRPAPKKVKFLSQFDVQKLIHVMNLETSLNWDWFLLLILKTGLRFSEALAITPECFDFTNQTLSVKYSWDYRHTDGSFQPTKNPSSVRQIQLDWQITMQFSQLLHGLPKDQPIFVHGRVFNASINRHLKVLCESAEVPVLSIHGLRHTHASLLLFAGVSVASVARRLGHANMATTQSTYLHIIQELESKDGERIMREMSQLV</sequence>
<name>A0A0R1RCL1_9LACO</name>
<keyword evidence="2" id="KW-0238">DNA-binding</keyword>
<dbReference type="InterPro" id="IPR013762">
    <property type="entry name" value="Integrase-like_cat_sf"/>
</dbReference>
<dbReference type="Proteomes" id="UP000051999">
    <property type="component" value="Unassembled WGS sequence"/>
</dbReference>
<keyword evidence="3" id="KW-0233">DNA recombination</keyword>
<dbReference type="PANTHER" id="PTHR30349:SF64">
    <property type="entry name" value="PROPHAGE INTEGRASE INTD-RELATED"/>
    <property type="match status" value="1"/>
</dbReference>
<comment type="caution">
    <text evidence="5">The sequence shown here is derived from an EMBL/GenBank/DDBJ whole genome shotgun (WGS) entry which is preliminary data.</text>
</comment>
<comment type="similarity">
    <text evidence="1">Belongs to the 'phage' integrase family.</text>
</comment>
<dbReference type="GO" id="GO:0015074">
    <property type="term" value="P:DNA integration"/>
    <property type="evidence" value="ECO:0007669"/>
    <property type="project" value="InterPro"/>
</dbReference>
<dbReference type="Pfam" id="PF00589">
    <property type="entry name" value="Phage_integrase"/>
    <property type="match status" value="1"/>
</dbReference>
<evidence type="ECO:0000313" key="6">
    <source>
        <dbReference type="Proteomes" id="UP000051999"/>
    </source>
</evidence>
<dbReference type="CDD" id="cd01189">
    <property type="entry name" value="INT_ICEBs1_C_like"/>
    <property type="match status" value="1"/>
</dbReference>
<dbReference type="STRING" id="1114972.FD35_GL002560"/>
<dbReference type="InterPro" id="IPR002104">
    <property type="entry name" value="Integrase_catalytic"/>
</dbReference>
<evidence type="ECO:0000313" key="5">
    <source>
        <dbReference type="EMBL" id="KRL54492.1"/>
    </source>
</evidence>
<dbReference type="InterPro" id="IPR010998">
    <property type="entry name" value="Integrase_recombinase_N"/>
</dbReference>
<evidence type="ECO:0000256" key="3">
    <source>
        <dbReference type="ARBA" id="ARBA00023172"/>
    </source>
</evidence>
<dbReference type="Gene3D" id="1.10.443.10">
    <property type="entry name" value="Intergrase catalytic core"/>
    <property type="match status" value="1"/>
</dbReference>
<dbReference type="InterPro" id="IPR050090">
    <property type="entry name" value="Tyrosine_recombinase_XerCD"/>
</dbReference>
<dbReference type="PATRIC" id="fig|1114972.6.peg.2625"/>
<organism evidence="5 6">
    <name type="scientific">Furfurilactobacillus rossiae DSM 15814</name>
    <dbReference type="NCBI Taxonomy" id="1114972"/>
    <lineage>
        <taxon>Bacteria</taxon>
        <taxon>Bacillati</taxon>
        <taxon>Bacillota</taxon>
        <taxon>Bacilli</taxon>
        <taxon>Lactobacillales</taxon>
        <taxon>Lactobacillaceae</taxon>
        <taxon>Furfurilactobacillus</taxon>
    </lineage>
</organism>
<protein>
    <submittedName>
        <fullName evidence="5">Bacteriophage integrase</fullName>
    </submittedName>
</protein>
<reference evidence="5 6" key="1">
    <citation type="journal article" date="2015" name="Genome Announc.">
        <title>Expanding the biotechnology potential of lactobacilli through comparative genomics of 213 strains and associated genera.</title>
        <authorList>
            <person name="Sun Z."/>
            <person name="Harris H.M."/>
            <person name="McCann A."/>
            <person name="Guo C."/>
            <person name="Argimon S."/>
            <person name="Zhang W."/>
            <person name="Yang X."/>
            <person name="Jeffery I.B."/>
            <person name="Cooney J.C."/>
            <person name="Kagawa T.F."/>
            <person name="Liu W."/>
            <person name="Song Y."/>
            <person name="Salvetti E."/>
            <person name="Wrobel A."/>
            <person name="Rasinkangas P."/>
            <person name="Parkhill J."/>
            <person name="Rea M.C."/>
            <person name="O'Sullivan O."/>
            <person name="Ritari J."/>
            <person name="Douillard F.P."/>
            <person name="Paul Ross R."/>
            <person name="Yang R."/>
            <person name="Briner A.E."/>
            <person name="Felis G.E."/>
            <person name="de Vos W.M."/>
            <person name="Barrangou R."/>
            <person name="Klaenhammer T.R."/>
            <person name="Caufield P.W."/>
            <person name="Cui Y."/>
            <person name="Zhang H."/>
            <person name="O'Toole P.W."/>
        </authorList>
    </citation>
    <scope>NUCLEOTIDE SEQUENCE [LARGE SCALE GENOMIC DNA]</scope>
    <source>
        <strain evidence="5 6">DSM 15814</strain>
    </source>
</reference>
<dbReference type="SUPFAM" id="SSF56349">
    <property type="entry name" value="DNA breaking-rejoining enzymes"/>
    <property type="match status" value="1"/>
</dbReference>
<dbReference type="eggNOG" id="COG0582">
    <property type="taxonomic scope" value="Bacteria"/>
</dbReference>
<evidence type="ECO:0000259" key="4">
    <source>
        <dbReference type="PROSITE" id="PS51898"/>
    </source>
</evidence>
<proteinExistence type="inferred from homology"/>
<dbReference type="AlphaFoldDB" id="A0A0R1RCL1"/>
<dbReference type="EMBL" id="AZFF01000008">
    <property type="protein sequence ID" value="KRL54492.1"/>
    <property type="molecule type" value="Genomic_DNA"/>
</dbReference>
<accession>A0A0R1RCL1</accession>
<dbReference type="Gene3D" id="1.10.150.130">
    <property type="match status" value="1"/>
</dbReference>
<dbReference type="InterPro" id="IPR011010">
    <property type="entry name" value="DNA_brk_join_enz"/>
</dbReference>